<evidence type="ECO:0000313" key="1">
    <source>
        <dbReference type="EMBL" id="GAH25807.1"/>
    </source>
</evidence>
<dbReference type="AlphaFoldDB" id="X1DZV1"/>
<comment type="caution">
    <text evidence="1">The sequence shown here is derived from an EMBL/GenBank/DDBJ whole genome shotgun (WGS) entry which is preliminary data.</text>
</comment>
<name>X1DZV1_9ZZZZ</name>
<accession>X1DZV1</accession>
<protein>
    <submittedName>
        <fullName evidence="1">Uncharacterized protein</fullName>
    </submittedName>
</protein>
<dbReference type="Pfam" id="PF03780">
    <property type="entry name" value="Asp23"/>
    <property type="match status" value="1"/>
</dbReference>
<gene>
    <name evidence="1" type="ORF">S03H2_09694</name>
</gene>
<reference evidence="1" key="1">
    <citation type="journal article" date="2014" name="Front. Microbiol.">
        <title>High frequency of phylogenetically diverse reductive dehalogenase-homologous genes in deep subseafloor sedimentary metagenomes.</title>
        <authorList>
            <person name="Kawai M."/>
            <person name="Futagami T."/>
            <person name="Toyoda A."/>
            <person name="Takaki Y."/>
            <person name="Nishi S."/>
            <person name="Hori S."/>
            <person name="Arai W."/>
            <person name="Tsubouchi T."/>
            <person name="Morono Y."/>
            <person name="Uchiyama I."/>
            <person name="Ito T."/>
            <person name="Fujiyama A."/>
            <person name="Inagaki F."/>
            <person name="Takami H."/>
        </authorList>
    </citation>
    <scope>NUCLEOTIDE SEQUENCE</scope>
    <source>
        <strain evidence="1">Expedition CK06-06</strain>
    </source>
</reference>
<dbReference type="EMBL" id="BARU01005019">
    <property type="protein sequence ID" value="GAH25807.1"/>
    <property type="molecule type" value="Genomic_DNA"/>
</dbReference>
<proteinExistence type="predicted"/>
<dbReference type="InterPro" id="IPR005531">
    <property type="entry name" value="Asp23"/>
</dbReference>
<organism evidence="1">
    <name type="scientific">marine sediment metagenome</name>
    <dbReference type="NCBI Taxonomy" id="412755"/>
    <lineage>
        <taxon>unclassified sequences</taxon>
        <taxon>metagenomes</taxon>
        <taxon>ecological metagenomes</taxon>
    </lineage>
</organism>
<sequence length="47" mass="5589">MQDVNIPELSEKIQRKVKEYLSETSGIETKEIKIHIDKIVYEDKKIK</sequence>